<protein>
    <recommendedName>
        <fullName evidence="3">Crinkler family protein</fullName>
    </recommendedName>
</protein>
<reference evidence="1 2" key="1">
    <citation type="submission" date="2014-02" db="EMBL/GenBank/DDBJ databases">
        <title>Single nucleus genome sequencing reveals high similarity among nuclei of an endomycorrhizal fungus.</title>
        <authorList>
            <person name="Lin K."/>
            <person name="Geurts R."/>
            <person name="Zhang Z."/>
            <person name="Limpens E."/>
            <person name="Saunders D.G."/>
            <person name="Mu D."/>
            <person name="Pang E."/>
            <person name="Cao H."/>
            <person name="Cha H."/>
            <person name="Lin T."/>
            <person name="Zhou Q."/>
            <person name="Shang Y."/>
            <person name="Li Y."/>
            <person name="Ivanov S."/>
            <person name="Sharma T."/>
            <person name="Velzen R.V."/>
            <person name="Ruijter N.D."/>
            <person name="Aanen D.K."/>
            <person name="Win J."/>
            <person name="Kamoun S."/>
            <person name="Bisseling T."/>
            <person name="Huang S."/>
        </authorList>
    </citation>
    <scope>NUCLEOTIDE SEQUENCE [LARGE SCALE GENOMIC DNA]</scope>
    <source>
        <strain evidence="2">DAOM197198w</strain>
    </source>
</reference>
<dbReference type="STRING" id="1432141.A0A015JIW2"/>
<evidence type="ECO:0000313" key="1">
    <source>
        <dbReference type="EMBL" id="EXX69432.1"/>
    </source>
</evidence>
<keyword evidence="2" id="KW-1185">Reference proteome</keyword>
<dbReference type="PANTHER" id="PTHR33129">
    <property type="entry name" value="PROTEIN KINASE DOMAIN-CONTAINING PROTEIN-RELATED"/>
    <property type="match status" value="1"/>
</dbReference>
<organism evidence="1 2">
    <name type="scientific">Rhizophagus irregularis (strain DAOM 197198w)</name>
    <name type="common">Glomus intraradices</name>
    <dbReference type="NCBI Taxonomy" id="1432141"/>
    <lineage>
        <taxon>Eukaryota</taxon>
        <taxon>Fungi</taxon>
        <taxon>Fungi incertae sedis</taxon>
        <taxon>Mucoromycota</taxon>
        <taxon>Glomeromycotina</taxon>
        <taxon>Glomeromycetes</taxon>
        <taxon>Glomerales</taxon>
        <taxon>Glomeraceae</taxon>
        <taxon>Rhizophagus</taxon>
    </lineage>
</organism>
<dbReference type="EMBL" id="JEMT01016852">
    <property type="protein sequence ID" value="EXX69432.1"/>
    <property type="molecule type" value="Genomic_DNA"/>
</dbReference>
<gene>
    <name evidence="1" type="ORF">RirG_096050</name>
</gene>
<evidence type="ECO:0008006" key="3">
    <source>
        <dbReference type="Google" id="ProtNLM"/>
    </source>
</evidence>
<evidence type="ECO:0000313" key="2">
    <source>
        <dbReference type="Proteomes" id="UP000022910"/>
    </source>
</evidence>
<accession>A0A015JIW2</accession>
<dbReference type="PANTHER" id="PTHR33129:SF1">
    <property type="entry name" value="ATP-BINDING PROTEIN"/>
    <property type="match status" value="1"/>
</dbReference>
<dbReference type="OrthoDB" id="19861at2759"/>
<dbReference type="InterPro" id="IPR052980">
    <property type="entry name" value="Crinkler_effector"/>
</dbReference>
<sequence>MITPKVWFKLINPTDNWTKVSLEEVEDVDDLKKKIKIEMAPKLDTFTSSSLTLKATYNNDNPNEAVELREKDVLVSVLRLFNIEETNVKDSFAKNILLFVTASSDMPGKRKSTESNEFDKKQKLNPLFESIYNIAKSQKDQLLEMQQDQQKNNVIKHNEELAVIEKKVLYVRKSYKYLYDQLKKKSGYGLKKFLITGTSGIGKSCFLVYVLMQLLCEDVVVISQPINSQDFYCFKDQIITCGTYNDFEYLLNLTTTWYLADGITSPKLVYGTTVVSLSPNGIAKTEFQEFDKLHPIEYYMGPWTLEELLYCREHAFPLVPKEIVTNLFHKAGGVPRYVLRNVEASIKDVVGNKEETLDAEDKKKIEEKAYSRIELAISKTDNFDKIIKCFTEDEKSCVEISNRIIHRWPDDTHRNYHYKWASPYVFERIQEKLEETAWVDCLHKIRLMRSPYEASAKGFLFECYVIHLFRTGNQKFEVRKLTGEEKDQFFVHHKPEAGFVRNLSDLLKYSGENIVIVPDKQNFGAVDLFVTPNYIFQVTVSEYHPIKQVELTKVITNMPVYISDQNAKIQLYFVVPDDIYDKFKHQSYTTRDKDSNEDRPVLRMNPAIKNVEQWALKVQINLIL</sequence>
<comment type="caution">
    <text evidence="1">The sequence shown here is derived from an EMBL/GenBank/DDBJ whole genome shotgun (WGS) entry which is preliminary data.</text>
</comment>
<dbReference type="AlphaFoldDB" id="A0A015JIW2"/>
<dbReference type="HOGENOM" id="CLU_438146_0_0_1"/>
<proteinExistence type="predicted"/>
<dbReference type="Proteomes" id="UP000022910">
    <property type="component" value="Unassembled WGS sequence"/>
</dbReference>
<name>A0A015JIW2_RHIIW</name>
<dbReference type="OMA" id="YCREHAF"/>